<evidence type="ECO:0000256" key="10">
    <source>
        <dbReference type="ARBA" id="ARBA00023221"/>
    </source>
</evidence>
<proteinExistence type="inferred from homology"/>
<comment type="subunit">
    <text evidence="14">Homotetramer.</text>
</comment>
<dbReference type="FunFam" id="3.40.50.720:FF:000037">
    <property type="entry name" value="3-oxoacyl-[acyl-carrier-protein] reductase FabG"/>
    <property type="match status" value="1"/>
</dbReference>
<dbReference type="PROSITE" id="PS00061">
    <property type="entry name" value="ADH_SHORT"/>
    <property type="match status" value="1"/>
</dbReference>
<dbReference type="SMART" id="SM00822">
    <property type="entry name" value="PKS_KR"/>
    <property type="match status" value="1"/>
</dbReference>
<gene>
    <name evidence="16" type="ORF">BBF96_04680</name>
</gene>
<reference evidence="16 17" key="1">
    <citation type="submission" date="2016-07" db="EMBL/GenBank/DDBJ databases">
        <title>Genome and transcriptome analysis of iron-reducing fermentative bacteria Anoxybacter fermentans.</title>
        <authorList>
            <person name="Zeng X."/>
            <person name="Shao Z."/>
        </authorList>
    </citation>
    <scope>NUCLEOTIDE SEQUENCE [LARGE SCALE GENOMIC DNA]</scope>
    <source>
        <strain evidence="16 17">DY22613</strain>
    </source>
</reference>
<sequence length="247" mass="26382">MNLNGKVAVVTGSSKGIGAAIALAYAKAGAEVAINYNRDKAGAEEIVRKIQAMGHKAKAYQADVSNPDQVKEFIDAVMNDFGKIDILVNNAGITRDTLLVRMKEEDWDRVMDVNLKSMFLCTKAVAKAMIKQRSGKIINITSVVGLIGNPGQANYTAAKAGVIGFTKTVAKELGPRGIQVNAIAPGFIISQMTESLPEKVKEKMLSSIPLGRFGKPEDVADLALFLASDKSDYITGQVFNVDGGMVM</sequence>
<comment type="function">
    <text evidence="1 14">Catalyzes the NADPH-dependent reduction of beta-ketoacyl-ACP substrates to beta-hydroxyacyl-ACP products, the first reductive step in the elongation cycle of fatty acid biosynthesis.</text>
</comment>
<keyword evidence="7 14" id="KW-0560">Oxidoreductase</keyword>
<evidence type="ECO:0000256" key="12">
    <source>
        <dbReference type="PIRSR" id="PIRSR611284-1"/>
    </source>
</evidence>
<dbReference type="GO" id="GO:0008202">
    <property type="term" value="P:steroid metabolic process"/>
    <property type="evidence" value="ECO:0007669"/>
    <property type="project" value="UniProtKB-KW"/>
</dbReference>
<comment type="similarity">
    <text evidence="3 14">Belongs to the short-chain dehydrogenases/reductases (SDR) family.</text>
</comment>
<evidence type="ECO:0000256" key="4">
    <source>
        <dbReference type="ARBA" id="ARBA00022516"/>
    </source>
</evidence>
<comment type="pathway">
    <text evidence="2 14">Lipid metabolism; fatty acid biosynthesis.</text>
</comment>
<dbReference type="PANTHER" id="PTHR42879:SF2">
    <property type="entry name" value="3-OXOACYL-[ACYL-CARRIER-PROTEIN] REDUCTASE FABG"/>
    <property type="match status" value="1"/>
</dbReference>
<dbReference type="AlphaFoldDB" id="A0A3Q9HPG6"/>
<evidence type="ECO:0000313" key="16">
    <source>
        <dbReference type="EMBL" id="AZR72748.1"/>
    </source>
</evidence>
<comment type="catalytic activity">
    <reaction evidence="11 14">
        <text>a (3R)-hydroxyacyl-[ACP] + NADP(+) = a 3-oxoacyl-[ACP] + NADPH + H(+)</text>
        <dbReference type="Rhea" id="RHEA:17397"/>
        <dbReference type="Rhea" id="RHEA-COMP:9916"/>
        <dbReference type="Rhea" id="RHEA-COMP:9945"/>
        <dbReference type="ChEBI" id="CHEBI:15378"/>
        <dbReference type="ChEBI" id="CHEBI:57783"/>
        <dbReference type="ChEBI" id="CHEBI:58349"/>
        <dbReference type="ChEBI" id="CHEBI:78776"/>
        <dbReference type="ChEBI" id="CHEBI:78827"/>
        <dbReference type="EC" id="1.1.1.100"/>
    </reaction>
</comment>
<evidence type="ECO:0000256" key="2">
    <source>
        <dbReference type="ARBA" id="ARBA00005194"/>
    </source>
</evidence>
<evidence type="ECO:0000259" key="15">
    <source>
        <dbReference type="SMART" id="SM00822"/>
    </source>
</evidence>
<dbReference type="NCBIfam" id="NF005559">
    <property type="entry name" value="PRK07231.1"/>
    <property type="match status" value="1"/>
</dbReference>
<evidence type="ECO:0000256" key="8">
    <source>
        <dbReference type="ARBA" id="ARBA00023098"/>
    </source>
</evidence>
<dbReference type="InterPro" id="IPR011284">
    <property type="entry name" value="3oxo_ACP_reduc"/>
</dbReference>
<dbReference type="InterPro" id="IPR036291">
    <property type="entry name" value="NAD(P)-bd_dom_sf"/>
</dbReference>
<dbReference type="EMBL" id="CP016379">
    <property type="protein sequence ID" value="AZR72748.1"/>
    <property type="molecule type" value="Genomic_DNA"/>
</dbReference>
<dbReference type="OrthoDB" id="9803333at2"/>
<dbReference type="PRINTS" id="PR00081">
    <property type="entry name" value="GDHRDH"/>
</dbReference>
<dbReference type="NCBIfam" id="TIGR01830">
    <property type="entry name" value="3oxo_ACP_reduc"/>
    <property type="match status" value="1"/>
</dbReference>
<dbReference type="PRINTS" id="PR00080">
    <property type="entry name" value="SDRFAMILY"/>
</dbReference>
<evidence type="ECO:0000256" key="11">
    <source>
        <dbReference type="ARBA" id="ARBA00048508"/>
    </source>
</evidence>
<feature type="domain" description="Ketoreductase" evidence="15">
    <location>
        <begin position="6"/>
        <end position="186"/>
    </location>
</feature>
<feature type="binding site" evidence="13">
    <location>
        <begin position="155"/>
        <end position="159"/>
    </location>
    <ligand>
        <name>NADP(+)</name>
        <dbReference type="ChEBI" id="CHEBI:58349"/>
    </ligand>
</feature>
<evidence type="ECO:0000256" key="6">
    <source>
        <dbReference type="ARBA" id="ARBA00022857"/>
    </source>
</evidence>
<keyword evidence="5 14" id="KW-0276">Fatty acid metabolism</keyword>
<evidence type="ECO:0000256" key="3">
    <source>
        <dbReference type="ARBA" id="ARBA00006484"/>
    </source>
</evidence>
<feature type="binding site" evidence="13">
    <location>
        <position position="90"/>
    </location>
    <ligand>
        <name>NADP(+)</name>
        <dbReference type="ChEBI" id="CHEBI:58349"/>
    </ligand>
</feature>
<dbReference type="InterPro" id="IPR050259">
    <property type="entry name" value="SDR"/>
</dbReference>
<dbReference type="InterPro" id="IPR002347">
    <property type="entry name" value="SDR_fam"/>
</dbReference>
<dbReference type="InterPro" id="IPR057326">
    <property type="entry name" value="KR_dom"/>
</dbReference>
<organism evidence="16 17">
    <name type="scientific">Anoxybacter fermentans</name>
    <dbReference type="NCBI Taxonomy" id="1323375"/>
    <lineage>
        <taxon>Bacteria</taxon>
        <taxon>Bacillati</taxon>
        <taxon>Bacillota</taxon>
        <taxon>Clostridia</taxon>
        <taxon>Halanaerobiales</taxon>
        <taxon>Anoxybacter</taxon>
    </lineage>
</organism>
<evidence type="ECO:0000256" key="5">
    <source>
        <dbReference type="ARBA" id="ARBA00022832"/>
    </source>
</evidence>
<dbReference type="Proteomes" id="UP000267250">
    <property type="component" value="Chromosome"/>
</dbReference>
<feature type="active site" description="Proton acceptor" evidence="12">
    <location>
        <position position="155"/>
    </location>
</feature>
<keyword evidence="6 13" id="KW-0521">NADP</keyword>
<dbReference type="EC" id="1.1.1.100" evidence="14"/>
<dbReference type="RefSeq" id="WP_127016079.1">
    <property type="nucleotide sequence ID" value="NZ_CP016379.1"/>
</dbReference>
<dbReference type="GO" id="GO:0051287">
    <property type="term" value="F:NAD binding"/>
    <property type="evidence" value="ECO:0007669"/>
    <property type="project" value="UniProtKB-UniRule"/>
</dbReference>
<dbReference type="Pfam" id="PF13561">
    <property type="entry name" value="adh_short_C2"/>
    <property type="match status" value="1"/>
</dbReference>
<accession>A0A3Q9HPG6</accession>
<dbReference type="GO" id="GO:0004316">
    <property type="term" value="F:3-oxoacyl-[acyl-carrier-protein] reductase (NADPH) activity"/>
    <property type="evidence" value="ECO:0007669"/>
    <property type="project" value="UniProtKB-UniRule"/>
</dbReference>
<evidence type="ECO:0000256" key="14">
    <source>
        <dbReference type="RuleBase" id="RU366074"/>
    </source>
</evidence>
<keyword evidence="10" id="KW-0753">Steroid metabolism</keyword>
<dbReference type="GO" id="GO:0006633">
    <property type="term" value="P:fatty acid biosynthetic process"/>
    <property type="evidence" value="ECO:0007669"/>
    <property type="project" value="UniProtKB-UniPathway"/>
</dbReference>
<dbReference type="UniPathway" id="UPA00094"/>
<protein>
    <recommendedName>
        <fullName evidence="14">3-oxoacyl-[acyl-carrier-protein] reductase</fullName>
        <ecNumber evidence="14">1.1.1.100</ecNumber>
    </recommendedName>
</protein>
<evidence type="ECO:0000256" key="1">
    <source>
        <dbReference type="ARBA" id="ARBA00002607"/>
    </source>
</evidence>
<dbReference type="PANTHER" id="PTHR42879">
    <property type="entry name" value="3-OXOACYL-(ACYL-CARRIER-PROTEIN) REDUCTASE"/>
    <property type="match status" value="1"/>
</dbReference>
<dbReference type="SUPFAM" id="SSF51735">
    <property type="entry name" value="NAD(P)-binding Rossmann-fold domains"/>
    <property type="match status" value="1"/>
</dbReference>
<dbReference type="NCBIfam" id="NF004198">
    <property type="entry name" value="PRK05653.1-3"/>
    <property type="match status" value="1"/>
</dbReference>
<keyword evidence="4 14" id="KW-0444">Lipid biosynthesis</keyword>
<name>A0A3Q9HPG6_9FIRM</name>
<feature type="binding site" evidence="13">
    <location>
        <position position="188"/>
    </location>
    <ligand>
        <name>NADP(+)</name>
        <dbReference type="ChEBI" id="CHEBI:58349"/>
    </ligand>
</feature>
<evidence type="ECO:0000256" key="9">
    <source>
        <dbReference type="ARBA" id="ARBA00023160"/>
    </source>
</evidence>
<dbReference type="CDD" id="cd05333">
    <property type="entry name" value="BKR_SDR_c"/>
    <property type="match status" value="1"/>
</dbReference>
<keyword evidence="8 14" id="KW-0443">Lipid metabolism</keyword>
<dbReference type="NCBIfam" id="NF009466">
    <property type="entry name" value="PRK12826.1-2"/>
    <property type="match status" value="1"/>
</dbReference>
<dbReference type="Gene3D" id="3.40.50.720">
    <property type="entry name" value="NAD(P)-binding Rossmann-like Domain"/>
    <property type="match status" value="1"/>
</dbReference>
<keyword evidence="17" id="KW-1185">Reference proteome</keyword>
<evidence type="ECO:0000256" key="7">
    <source>
        <dbReference type="ARBA" id="ARBA00023002"/>
    </source>
</evidence>
<dbReference type="KEGG" id="aft:BBF96_04680"/>
<evidence type="ECO:0000256" key="13">
    <source>
        <dbReference type="PIRSR" id="PIRSR611284-2"/>
    </source>
</evidence>
<evidence type="ECO:0000313" key="17">
    <source>
        <dbReference type="Proteomes" id="UP000267250"/>
    </source>
</evidence>
<keyword evidence="9 14" id="KW-0275">Fatty acid biosynthesis</keyword>
<dbReference type="InterPro" id="IPR020904">
    <property type="entry name" value="Sc_DH/Rdtase_CS"/>
</dbReference>